<evidence type="ECO:0000313" key="3">
    <source>
        <dbReference type="Proteomes" id="UP000310158"/>
    </source>
</evidence>
<organism evidence="2 3">
    <name type="scientific">Bondarzewia mesenterica</name>
    <dbReference type="NCBI Taxonomy" id="1095465"/>
    <lineage>
        <taxon>Eukaryota</taxon>
        <taxon>Fungi</taxon>
        <taxon>Dikarya</taxon>
        <taxon>Basidiomycota</taxon>
        <taxon>Agaricomycotina</taxon>
        <taxon>Agaricomycetes</taxon>
        <taxon>Russulales</taxon>
        <taxon>Bondarzewiaceae</taxon>
        <taxon>Bondarzewia</taxon>
    </lineage>
</organism>
<evidence type="ECO:0000313" key="2">
    <source>
        <dbReference type="EMBL" id="THH12184.1"/>
    </source>
</evidence>
<comment type="caution">
    <text evidence="2">The sequence shown here is derived from an EMBL/GenBank/DDBJ whole genome shotgun (WGS) entry which is preliminary data.</text>
</comment>
<proteinExistence type="predicted"/>
<evidence type="ECO:0000256" key="1">
    <source>
        <dbReference type="SAM" id="MobiDB-lite"/>
    </source>
</evidence>
<feature type="region of interest" description="Disordered" evidence="1">
    <location>
        <begin position="159"/>
        <end position="180"/>
    </location>
</feature>
<dbReference type="AlphaFoldDB" id="A0A4S4LJE5"/>
<dbReference type="EMBL" id="SGPL01000478">
    <property type="protein sequence ID" value="THH12184.1"/>
    <property type="molecule type" value="Genomic_DNA"/>
</dbReference>
<protein>
    <submittedName>
        <fullName evidence="2">Uncharacterized protein</fullName>
    </submittedName>
</protein>
<accession>A0A4S4LJE5</accession>
<name>A0A4S4LJE5_9AGAM</name>
<keyword evidence="3" id="KW-1185">Reference proteome</keyword>
<sequence>MASPPPPGIFKPPAPFYSIATLLLIENSEQMYSRWPDLRDHYLPTLLGTMRMANPVVPIQVLWLTSCLAPIDDPSVPPQNSSRQFNQLPELRFNPQPNNHISLGTLHRGVDVRPPSHIIPFLAARLNLGPSHRFPLQLLASTFQKVPTTRHLFVVAASSPSDDADSSSSLPHSSDPRSGWKALAGKLKQLQLQEREESPVWFNVEHQKYFFYLSIDPQRTVAEGIAGLPGDLSIPNSINTTTNAHQYATRPTVPVPMRMPLPRNNSFPPAAPGYGYRQSIRAGPRSYEHEHEQQHEGAKPSLVKHLQKIHGLTKKRTYGLQPSRPPFVRDGTP</sequence>
<feature type="region of interest" description="Disordered" evidence="1">
    <location>
        <begin position="283"/>
        <end position="302"/>
    </location>
</feature>
<feature type="non-terminal residue" evidence="2">
    <location>
        <position position="333"/>
    </location>
</feature>
<reference evidence="2 3" key="1">
    <citation type="submission" date="2019-02" db="EMBL/GenBank/DDBJ databases">
        <title>Genome sequencing of the rare red list fungi Bondarzewia mesenterica.</title>
        <authorList>
            <person name="Buettner E."/>
            <person name="Kellner H."/>
        </authorList>
    </citation>
    <scope>NUCLEOTIDE SEQUENCE [LARGE SCALE GENOMIC DNA]</scope>
    <source>
        <strain evidence="2 3">DSM 108281</strain>
    </source>
</reference>
<dbReference type="Proteomes" id="UP000310158">
    <property type="component" value="Unassembled WGS sequence"/>
</dbReference>
<feature type="region of interest" description="Disordered" evidence="1">
    <location>
        <begin position="310"/>
        <end position="333"/>
    </location>
</feature>
<feature type="compositionally biased region" description="Basic and acidic residues" evidence="1">
    <location>
        <begin position="286"/>
        <end position="298"/>
    </location>
</feature>
<gene>
    <name evidence="2" type="ORF">EW146_g7796</name>
</gene>
<dbReference type="OrthoDB" id="3263163at2759"/>